<keyword evidence="5" id="KW-0597">Phosphoprotein</keyword>
<dbReference type="EMBL" id="BJYJ01000048">
    <property type="protein sequence ID" value="GEN78104.1"/>
    <property type="molecule type" value="Genomic_DNA"/>
</dbReference>
<evidence type="ECO:0000313" key="13">
    <source>
        <dbReference type="Proteomes" id="UP000321863"/>
    </source>
</evidence>
<dbReference type="Proteomes" id="UP000321863">
    <property type="component" value="Unassembled WGS sequence"/>
</dbReference>
<keyword evidence="13" id="KW-1185">Reference proteome</keyword>
<evidence type="ECO:0000256" key="3">
    <source>
        <dbReference type="ARBA" id="ARBA00012438"/>
    </source>
</evidence>
<keyword evidence="6" id="KW-0808">Transferase</keyword>
<evidence type="ECO:0000259" key="11">
    <source>
        <dbReference type="PROSITE" id="PS50109"/>
    </source>
</evidence>
<evidence type="ECO:0000256" key="9">
    <source>
        <dbReference type="ARBA" id="ARBA00022840"/>
    </source>
</evidence>
<evidence type="ECO:0000256" key="8">
    <source>
        <dbReference type="ARBA" id="ARBA00022777"/>
    </source>
</evidence>
<evidence type="ECO:0000313" key="12">
    <source>
        <dbReference type="EMBL" id="GEN78104.1"/>
    </source>
</evidence>
<keyword evidence="10" id="KW-0472">Membrane</keyword>
<dbReference type="InterPro" id="IPR003661">
    <property type="entry name" value="HisK_dim/P_dom"/>
</dbReference>
<evidence type="ECO:0000256" key="2">
    <source>
        <dbReference type="ARBA" id="ARBA00004651"/>
    </source>
</evidence>
<dbReference type="EC" id="2.7.13.3" evidence="3"/>
<comment type="subcellular location">
    <subcellularLocation>
        <location evidence="2">Cell membrane</location>
        <topology evidence="2">Multi-pass membrane protein</topology>
    </subcellularLocation>
</comment>
<dbReference type="InterPro" id="IPR036890">
    <property type="entry name" value="HATPase_C_sf"/>
</dbReference>
<evidence type="ECO:0000256" key="5">
    <source>
        <dbReference type="ARBA" id="ARBA00022553"/>
    </source>
</evidence>
<sequence length="434" mass="50626">MNRKKNITVAAFAFSLLVLVALQGYYIYNSYRLEEKELNRKAQVMAEKIQEKMEEAQTGVREDRLVQDFEKLKGEIVIQKEEITHPEKLYLPEAFYSKKLDAMLRKNAESSGFRIAMKNEIYSVYDEVRKKQLLPEKRSVILYQTMEKMRKPLVVNEGKWTSRQTSKDTGRNLSEKNAYLVKSRSTFQLLNLQFLILRKIIPLIIISLLIVALIIILFRNSISNLNRQEKKIAQLYTTIDSIAHELNTPITTLKFSIARSSNPESKALLERQIRRLEKIVASIYNHDTEDVLLDKKDLEDYFDEIKKQFITIRFNGTVLFSENKFLELNDFRQMMDNLIDNSVKYGADEVKISVIMNKTVEIEVSDNGIGIPDEECRNIFEKYYRISREANKHTSGLGVGLFLVKRMVDKYRGRIEVRSREKGVSFKITMPDEA</sequence>
<dbReference type="CDD" id="cd00075">
    <property type="entry name" value="HATPase"/>
    <property type="match status" value="1"/>
</dbReference>
<reference evidence="12 13" key="1">
    <citation type="submission" date="2019-07" db="EMBL/GenBank/DDBJ databases">
        <title>Whole genome shotgun sequence of Chryseobacterium hagamense NBRC 105253.</title>
        <authorList>
            <person name="Hosoyama A."/>
            <person name="Uohara A."/>
            <person name="Ohji S."/>
            <person name="Ichikawa N."/>
        </authorList>
    </citation>
    <scope>NUCLEOTIDE SEQUENCE [LARGE SCALE GENOMIC DNA]</scope>
    <source>
        <strain evidence="12 13">NBRC 105253</strain>
    </source>
</reference>
<dbReference type="InterPro" id="IPR036097">
    <property type="entry name" value="HisK_dim/P_sf"/>
</dbReference>
<keyword evidence="10" id="KW-0812">Transmembrane</keyword>
<keyword evidence="9" id="KW-0067">ATP-binding</keyword>
<keyword evidence="8" id="KW-0418">Kinase</keyword>
<dbReference type="GO" id="GO:0000155">
    <property type="term" value="F:phosphorelay sensor kinase activity"/>
    <property type="evidence" value="ECO:0007669"/>
    <property type="project" value="InterPro"/>
</dbReference>
<feature type="transmembrane region" description="Helical" evidence="10">
    <location>
        <begin position="200"/>
        <end position="218"/>
    </location>
</feature>
<dbReference type="GO" id="GO:0005886">
    <property type="term" value="C:plasma membrane"/>
    <property type="evidence" value="ECO:0007669"/>
    <property type="project" value="UniProtKB-SubCell"/>
</dbReference>
<dbReference type="PANTHER" id="PTHR44936">
    <property type="entry name" value="SENSOR PROTEIN CREC"/>
    <property type="match status" value="1"/>
</dbReference>
<dbReference type="PRINTS" id="PR00344">
    <property type="entry name" value="BCTRLSENSOR"/>
</dbReference>
<gene>
    <name evidence="12" type="ORF">CHA01nite_38440</name>
</gene>
<dbReference type="RefSeq" id="WP_146944508.1">
    <property type="nucleotide sequence ID" value="NZ_BJYJ01000048.1"/>
</dbReference>
<dbReference type="InterPro" id="IPR050980">
    <property type="entry name" value="2C_sensor_his_kinase"/>
</dbReference>
<keyword evidence="7" id="KW-0547">Nucleotide-binding</keyword>
<dbReference type="Pfam" id="PF02518">
    <property type="entry name" value="HATPase_c"/>
    <property type="match status" value="1"/>
</dbReference>
<keyword evidence="4" id="KW-1003">Cell membrane</keyword>
<evidence type="ECO:0000256" key="6">
    <source>
        <dbReference type="ARBA" id="ARBA00022679"/>
    </source>
</evidence>
<keyword evidence="10" id="KW-1133">Transmembrane helix</keyword>
<proteinExistence type="predicted"/>
<dbReference type="CDD" id="cd00082">
    <property type="entry name" value="HisKA"/>
    <property type="match status" value="1"/>
</dbReference>
<feature type="domain" description="Histidine kinase" evidence="11">
    <location>
        <begin position="241"/>
        <end position="434"/>
    </location>
</feature>
<evidence type="ECO:0000256" key="1">
    <source>
        <dbReference type="ARBA" id="ARBA00000085"/>
    </source>
</evidence>
<evidence type="ECO:0000256" key="10">
    <source>
        <dbReference type="SAM" id="Phobius"/>
    </source>
</evidence>
<evidence type="ECO:0000256" key="4">
    <source>
        <dbReference type="ARBA" id="ARBA00022475"/>
    </source>
</evidence>
<dbReference type="OrthoDB" id="1933776at2"/>
<dbReference type="Gene3D" id="3.30.565.10">
    <property type="entry name" value="Histidine kinase-like ATPase, C-terminal domain"/>
    <property type="match status" value="1"/>
</dbReference>
<comment type="catalytic activity">
    <reaction evidence="1">
        <text>ATP + protein L-histidine = ADP + protein N-phospho-L-histidine.</text>
        <dbReference type="EC" id="2.7.13.3"/>
    </reaction>
</comment>
<dbReference type="SUPFAM" id="SSF47384">
    <property type="entry name" value="Homodimeric domain of signal transducing histidine kinase"/>
    <property type="match status" value="1"/>
</dbReference>
<evidence type="ECO:0000256" key="7">
    <source>
        <dbReference type="ARBA" id="ARBA00022741"/>
    </source>
</evidence>
<dbReference type="SUPFAM" id="SSF55874">
    <property type="entry name" value="ATPase domain of HSP90 chaperone/DNA topoisomerase II/histidine kinase"/>
    <property type="match status" value="1"/>
</dbReference>
<accession>A0A511YSD7</accession>
<dbReference type="InterPro" id="IPR003594">
    <property type="entry name" value="HATPase_dom"/>
</dbReference>
<organism evidence="12 13">
    <name type="scientific">Chryseobacterium hagamense</name>
    <dbReference type="NCBI Taxonomy" id="395935"/>
    <lineage>
        <taxon>Bacteria</taxon>
        <taxon>Pseudomonadati</taxon>
        <taxon>Bacteroidota</taxon>
        <taxon>Flavobacteriia</taxon>
        <taxon>Flavobacteriales</taxon>
        <taxon>Weeksellaceae</taxon>
        <taxon>Chryseobacterium group</taxon>
        <taxon>Chryseobacterium</taxon>
    </lineage>
</organism>
<dbReference type="InterPro" id="IPR005467">
    <property type="entry name" value="His_kinase_dom"/>
</dbReference>
<dbReference type="AlphaFoldDB" id="A0A511YSD7"/>
<dbReference type="PANTHER" id="PTHR44936:SF10">
    <property type="entry name" value="SENSOR PROTEIN RSTB"/>
    <property type="match status" value="1"/>
</dbReference>
<comment type="caution">
    <text evidence="12">The sequence shown here is derived from an EMBL/GenBank/DDBJ whole genome shotgun (WGS) entry which is preliminary data.</text>
</comment>
<protein>
    <recommendedName>
        <fullName evidence="3">histidine kinase</fullName>
        <ecNumber evidence="3">2.7.13.3</ecNumber>
    </recommendedName>
</protein>
<dbReference type="GO" id="GO:0005524">
    <property type="term" value="F:ATP binding"/>
    <property type="evidence" value="ECO:0007669"/>
    <property type="project" value="UniProtKB-KW"/>
</dbReference>
<dbReference type="PROSITE" id="PS50109">
    <property type="entry name" value="HIS_KIN"/>
    <property type="match status" value="1"/>
</dbReference>
<name>A0A511YSD7_9FLAO</name>
<dbReference type="InterPro" id="IPR004358">
    <property type="entry name" value="Sig_transdc_His_kin-like_C"/>
</dbReference>
<dbReference type="SMART" id="SM00387">
    <property type="entry name" value="HATPase_c"/>
    <property type="match status" value="1"/>
</dbReference>